<accession>A0A7H9BIK3</accession>
<dbReference type="InterPro" id="IPR010982">
    <property type="entry name" value="Lambda_DNA-bd_dom_sf"/>
</dbReference>
<dbReference type="AlphaFoldDB" id="A0A7H9BIK3"/>
<evidence type="ECO:0000313" key="2">
    <source>
        <dbReference type="Proteomes" id="UP000509597"/>
    </source>
</evidence>
<dbReference type="KEGG" id="chiz:HQ393_07925"/>
<dbReference type="GO" id="GO:0003677">
    <property type="term" value="F:DNA binding"/>
    <property type="evidence" value="ECO:0007669"/>
    <property type="project" value="InterPro"/>
</dbReference>
<evidence type="ECO:0000313" key="1">
    <source>
        <dbReference type="EMBL" id="QLG88182.1"/>
    </source>
</evidence>
<gene>
    <name evidence="1" type="ORF">HQ393_07925</name>
</gene>
<keyword evidence="2" id="KW-1185">Reference proteome</keyword>
<dbReference type="Gene3D" id="1.10.260.40">
    <property type="entry name" value="lambda repressor-like DNA-binding domains"/>
    <property type="match status" value="1"/>
</dbReference>
<dbReference type="Proteomes" id="UP000509597">
    <property type="component" value="Chromosome"/>
</dbReference>
<name>A0A7H9BIK3_9NEIS</name>
<organism evidence="1 2">
    <name type="scientific">Chitinibacter bivalviorum</name>
    <dbReference type="NCBI Taxonomy" id="2739434"/>
    <lineage>
        <taxon>Bacteria</taxon>
        <taxon>Pseudomonadati</taxon>
        <taxon>Pseudomonadota</taxon>
        <taxon>Betaproteobacteria</taxon>
        <taxon>Neisseriales</taxon>
        <taxon>Chitinibacteraceae</taxon>
        <taxon>Chitinibacter</taxon>
    </lineage>
</organism>
<protein>
    <submittedName>
        <fullName evidence="1">Uncharacterized protein</fullName>
    </submittedName>
</protein>
<reference evidence="1 2" key="1">
    <citation type="submission" date="2020-07" db="EMBL/GenBank/DDBJ databases">
        <title>Complete genome sequence of Chitinibacter sp. 2T18.</title>
        <authorList>
            <person name="Bae J.-W."/>
            <person name="Choi J.-W."/>
        </authorList>
    </citation>
    <scope>NUCLEOTIDE SEQUENCE [LARGE SCALE GENOMIC DNA]</scope>
    <source>
        <strain evidence="1 2">2T18</strain>
    </source>
</reference>
<dbReference type="RefSeq" id="WP_179358261.1">
    <property type="nucleotide sequence ID" value="NZ_CP058627.1"/>
</dbReference>
<sequence>MNKITDRLQAVITEKTEERRRWKSLEELSGITAMSWQNFWRGKQRPTAEMLEAVCQEWPEYAFWITTGITDPLRGHIAPQSFEPCFPVVRGKPLTFANQEWKYKLALMQTETAAEGSMADKRLKREQLGRELANEANVPALFLSYEDLIDLYGEKGSYQYVELVFDEELNNIEEMRRHEELALSEKRARTVQNIKISAVIDTLYKRGVHKIRGWFSREI</sequence>
<proteinExistence type="predicted"/>
<dbReference type="EMBL" id="CP058627">
    <property type="protein sequence ID" value="QLG88182.1"/>
    <property type="molecule type" value="Genomic_DNA"/>
</dbReference>